<feature type="domain" description="ChrR-like cupin" evidence="1">
    <location>
        <begin position="108"/>
        <end position="198"/>
    </location>
</feature>
<name>A0A1M7F9Y9_9HYPH</name>
<dbReference type="Gene3D" id="2.60.120.10">
    <property type="entry name" value="Jelly Rolls"/>
    <property type="match status" value="1"/>
</dbReference>
<dbReference type="SUPFAM" id="SSF51182">
    <property type="entry name" value="RmlC-like cupins"/>
    <property type="match status" value="1"/>
</dbReference>
<dbReference type="InterPro" id="IPR011051">
    <property type="entry name" value="RmlC_Cupin_sf"/>
</dbReference>
<dbReference type="STRING" id="735517.SAMN05444272_1545"/>
<keyword evidence="3" id="KW-1185">Reference proteome</keyword>
<dbReference type="Gene3D" id="1.10.10.1320">
    <property type="entry name" value="Anti-sigma factor, zinc-finger domain"/>
    <property type="match status" value="1"/>
</dbReference>
<accession>A0A1M7F9Y9</accession>
<protein>
    <submittedName>
        <fullName evidence="2">Anti-ECFsigma factor, ChrR</fullName>
    </submittedName>
</protein>
<dbReference type="InterPro" id="IPR014710">
    <property type="entry name" value="RmlC-like_jellyroll"/>
</dbReference>
<dbReference type="AlphaFoldDB" id="A0A1M7F9Y9"/>
<organism evidence="2 3">
    <name type="scientific">Roseibium suaedae</name>
    <dbReference type="NCBI Taxonomy" id="735517"/>
    <lineage>
        <taxon>Bacteria</taxon>
        <taxon>Pseudomonadati</taxon>
        <taxon>Pseudomonadota</taxon>
        <taxon>Alphaproteobacteria</taxon>
        <taxon>Hyphomicrobiales</taxon>
        <taxon>Stappiaceae</taxon>
        <taxon>Roseibium</taxon>
    </lineage>
</organism>
<dbReference type="Pfam" id="PF12973">
    <property type="entry name" value="Cupin_7"/>
    <property type="match status" value="1"/>
</dbReference>
<dbReference type="InterPro" id="IPR025979">
    <property type="entry name" value="ChrR-like_cupin_dom"/>
</dbReference>
<dbReference type="Proteomes" id="UP000186002">
    <property type="component" value="Unassembled WGS sequence"/>
</dbReference>
<dbReference type="InterPro" id="IPR012807">
    <property type="entry name" value="Anti-sigma_ChrR"/>
</dbReference>
<reference evidence="2 3" key="1">
    <citation type="submission" date="2016-11" db="EMBL/GenBank/DDBJ databases">
        <authorList>
            <person name="Jaros S."/>
            <person name="Januszkiewicz K."/>
            <person name="Wedrychowicz H."/>
        </authorList>
    </citation>
    <scope>NUCLEOTIDE SEQUENCE [LARGE SCALE GENOMIC DNA]</scope>
    <source>
        <strain evidence="2 3">DSM 22153</strain>
    </source>
</reference>
<proteinExistence type="predicted"/>
<gene>
    <name evidence="2" type="ORF">SAMN05444272_1545</name>
</gene>
<sequence length="218" mass="23357">MSNCMEKNVSGLDELLAGFAAGTLAAPARALVGAHLELSDRNRPYVSGLEDLAGLALEETVPVAVSNRERALADIFALDDLDQTSVAEQQAGDPVLPDSLREIISKPLDALPWKTLLPGVKECKFGEIDGCAASLLWVRAGRAMPAHTHEGTELTLVLKGGFKDAEGHFVRGDIAFANDELDHKPIADDDEDCICFAVTDGSLRLTGPIGRFFAPFMR</sequence>
<evidence type="ECO:0000313" key="2">
    <source>
        <dbReference type="EMBL" id="SHM00775.1"/>
    </source>
</evidence>
<dbReference type="InterPro" id="IPR041916">
    <property type="entry name" value="Anti_sigma_zinc_sf"/>
</dbReference>
<dbReference type="CDD" id="cd20301">
    <property type="entry name" value="cupin_ChrR"/>
    <property type="match status" value="1"/>
</dbReference>
<dbReference type="NCBIfam" id="TIGR02451">
    <property type="entry name" value="anti_sig_ChrR"/>
    <property type="match status" value="1"/>
</dbReference>
<dbReference type="EMBL" id="FRBW01000002">
    <property type="protein sequence ID" value="SHM00775.1"/>
    <property type="molecule type" value="Genomic_DNA"/>
</dbReference>
<evidence type="ECO:0000313" key="3">
    <source>
        <dbReference type="Proteomes" id="UP000186002"/>
    </source>
</evidence>
<evidence type="ECO:0000259" key="1">
    <source>
        <dbReference type="Pfam" id="PF12973"/>
    </source>
</evidence>